<dbReference type="GO" id="GO:0003855">
    <property type="term" value="F:3-dehydroquinate dehydratase activity"/>
    <property type="evidence" value="ECO:0007669"/>
    <property type="project" value="UniProtKB-EC"/>
</dbReference>
<dbReference type="EC" id="4.2.1.10" evidence="2"/>
<dbReference type="Pfam" id="PF01487">
    <property type="entry name" value="DHquinase_I"/>
    <property type="match status" value="1"/>
</dbReference>
<dbReference type="PANTHER" id="PTHR43699:SF1">
    <property type="entry name" value="3-DEHYDROQUINATE DEHYDRATASE"/>
    <property type="match status" value="1"/>
</dbReference>
<dbReference type="NCBIfam" id="TIGR01093">
    <property type="entry name" value="aroD"/>
    <property type="match status" value="1"/>
</dbReference>
<dbReference type="InterPro" id="IPR050146">
    <property type="entry name" value="Type-I_3-dehydroquinase"/>
</dbReference>
<accession>A0A3B0VCJ2</accession>
<evidence type="ECO:0000256" key="3">
    <source>
        <dbReference type="ARBA" id="ARBA00023239"/>
    </source>
</evidence>
<protein>
    <recommendedName>
        <fullName evidence="2">3-dehydroquinate dehydratase</fullName>
        <ecNumber evidence="2">4.2.1.10</ecNumber>
    </recommendedName>
</protein>
<gene>
    <name evidence="5" type="ORF">MNBD_DELTA04-178</name>
</gene>
<keyword evidence="3 5" id="KW-0456">Lyase</keyword>
<evidence type="ECO:0000256" key="4">
    <source>
        <dbReference type="ARBA" id="ARBA00023270"/>
    </source>
</evidence>
<dbReference type="CDD" id="cd00502">
    <property type="entry name" value="DHQase_I"/>
    <property type="match status" value="1"/>
</dbReference>
<dbReference type="AlphaFoldDB" id="A0A3B0VCJ2"/>
<reference evidence="5" key="1">
    <citation type="submission" date="2018-06" db="EMBL/GenBank/DDBJ databases">
        <authorList>
            <person name="Zhirakovskaya E."/>
        </authorList>
    </citation>
    <scope>NUCLEOTIDE SEQUENCE</scope>
</reference>
<evidence type="ECO:0000256" key="1">
    <source>
        <dbReference type="ARBA" id="ARBA00001864"/>
    </source>
</evidence>
<evidence type="ECO:0000313" key="5">
    <source>
        <dbReference type="EMBL" id="VAW38023.1"/>
    </source>
</evidence>
<dbReference type="HAMAP" id="MF_00214">
    <property type="entry name" value="AroD"/>
    <property type="match status" value="1"/>
</dbReference>
<name>A0A3B0VCJ2_9ZZZZ</name>
<dbReference type="Gene3D" id="3.20.20.70">
    <property type="entry name" value="Aldolase class I"/>
    <property type="match status" value="1"/>
</dbReference>
<dbReference type="EMBL" id="UOEY01000054">
    <property type="protein sequence ID" value="VAW38023.1"/>
    <property type="molecule type" value="Genomic_DNA"/>
</dbReference>
<comment type="catalytic activity">
    <reaction evidence="1">
        <text>3-dehydroquinate = 3-dehydroshikimate + H2O</text>
        <dbReference type="Rhea" id="RHEA:21096"/>
        <dbReference type="ChEBI" id="CHEBI:15377"/>
        <dbReference type="ChEBI" id="CHEBI:16630"/>
        <dbReference type="ChEBI" id="CHEBI:32364"/>
        <dbReference type="EC" id="4.2.1.10"/>
    </reaction>
</comment>
<sequence>MNSNQTLNRGMICVAVAARDAVEAEKAVRQVRGRVEVVEIRLDAMPVPQVPQVRRCCDLLEPPLIFTNRPLWEGGQFRGPETERLAPLLEAAAQGAAFIDFELRADPGLRGRLLASMAGSGSRLIISCHDFAGTPTDEELGGILQQMLASGAHIGKIVTMAHSDLDVLRVLHLQVMARERDFPLIAFCMGEAGGISRLATLYLGGFMTYAAISEEEATAPGQLSLARLSALVDNFEQAAALCR</sequence>
<dbReference type="GO" id="GO:0046279">
    <property type="term" value="P:3,4-dihydroxybenzoate biosynthetic process"/>
    <property type="evidence" value="ECO:0007669"/>
    <property type="project" value="UniProtKB-ARBA"/>
</dbReference>
<proteinExistence type="inferred from homology"/>
<dbReference type="InterPro" id="IPR001381">
    <property type="entry name" value="DHquinase_I"/>
</dbReference>
<dbReference type="PANTHER" id="PTHR43699">
    <property type="entry name" value="3-DEHYDROQUINATE DEHYDRATASE"/>
    <property type="match status" value="1"/>
</dbReference>
<dbReference type="InterPro" id="IPR013785">
    <property type="entry name" value="Aldolase_TIM"/>
</dbReference>
<keyword evidence="4" id="KW-0704">Schiff base</keyword>
<dbReference type="SUPFAM" id="SSF51569">
    <property type="entry name" value="Aldolase"/>
    <property type="match status" value="1"/>
</dbReference>
<evidence type="ECO:0000256" key="2">
    <source>
        <dbReference type="ARBA" id="ARBA00012060"/>
    </source>
</evidence>
<organism evidence="5">
    <name type="scientific">hydrothermal vent metagenome</name>
    <dbReference type="NCBI Taxonomy" id="652676"/>
    <lineage>
        <taxon>unclassified sequences</taxon>
        <taxon>metagenomes</taxon>
        <taxon>ecological metagenomes</taxon>
    </lineage>
</organism>